<evidence type="ECO:0008006" key="4">
    <source>
        <dbReference type="Google" id="ProtNLM"/>
    </source>
</evidence>
<gene>
    <name evidence="2" type="ORF">THMIRHAT_01390</name>
</gene>
<reference evidence="3" key="1">
    <citation type="submission" date="2019-11" db="EMBL/GenBank/DDBJ databases">
        <title>Isolation and characterization of two novel species in the genus Thiomicrorhabdus.</title>
        <authorList>
            <person name="Mochizuki J."/>
            <person name="Kojima H."/>
            <person name="Fukui M."/>
        </authorList>
    </citation>
    <scope>NUCLEOTIDE SEQUENCE [LARGE SCALE GENOMIC DNA]</scope>
    <source>
        <strain evidence="3">AkT22</strain>
    </source>
</reference>
<keyword evidence="3" id="KW-1185">Reference proteome</keyword>
<evidence type="ECO:0000313" key="3">
    <source>
        <dbReference type="Proteomes" id="UP000501466"/>
    </source>
</evidence>
<dbReference type="Pfam" id="PF09527">
    <property type="entry name" value="ATPase_gene1"/>
    <property type="match status" value="1"/>
</dbReference>
<organism evidence="2 3">
    <name type="scientific">Thiosulfativibrio zosterae</name>
    <dbReference type="NCBI Taxonomy" id="2675053"/>
    <lineage>
        <taxon>Bacteria</taxon>
        <taxon>Pseudomonadati</taxon>
        <taxon>Pseudomonadota</taxon>
        <taxon>Gammaproteobacteria</taxon>
        <taxon>Thiotrichales</taxon>
        <taxon>Piscirickettsiaceae</taxon>
        <taxon>Thiosulfativibrio</taxon>
    </lineage>
</organism>
<dbReference type="EMBL" id="AP021888">
    <property type="protein sequence ID" value="BBP42393.1"/>
    <property type="molecule type" value="Genomic_DNA"/>
</dbReference>
<evidence type="ECO:0000256" key="1">
    <source>
        <dbReference type="SAM" id="Phobius"/>
    </source>
</evidence>
<keyword evidence="1" id="KW-0472">Membrane</keyword>
<dbReference type="KEGG" id="tzo:THMIRHAT_01390"/>
<dbReference type="Proteomes" id="UP000501466">
    <property type="component" value="Chromosome"/>
</dbReference>
<proteinExistence type="predicted"/>
<dbReference type="AlphaFoldDB" id="A0A6F8PJW4"/>
<feature type="transmembrane region" description="Helical" evidence="1">
    <location>
        <begin position="50"/>
        <end position="67"/>
    </location>
</feature>
<evidence type="ECO:0000313" key="2">
    <source>
        <dbReference type="EMBL" id="BBP42393.1"/>
    </source>
</evidence>
<dbReference type="InterPro" id="IPR032820">
    <property type="entry name" value="ATPase_put"/>
</dbReference>
<feature type="transmembrane region" description="Helical" evidence="1">
    <location>
        <begin position="21"/>
        <end position="44"/>
    </location>
</feature>
<dbReference type="RefSeq" id="WP_173289782.1">
    <property type="nucleotide sequence ID" value="NZ_AP021888.1"/>
</dbReference>
<keyword evidence="1" id="KW-1133">Transmembrane helix</keyword>
<accession>A0A6F8PJW4</accession>
<name>A0A6F8PJW4_9GAMM</name>
<sequence length="93" mass="10112">MTNTDHKNTGKQPPHKPALNFLLIGAGSMFTSMIVAGFLVGYALDEVFDTKPIFLLSCGLLGFIGGMQKIQRLLSKMDQLDPPKAKDASEKSE</sequence>
<protein>
    <recommendedName>
        <fullName evidence="4">ATP synthase protein I</fullName>
    </recommendedName>
</protein>
<keyword evidence="1" id="KW-0812">Transmembrane</keyword>